<feature type="region of interest" description="Disordered" evidence="1">
    <location>
        <begin position="1"/>
        <end position="34"/>
    </location>
</feature>
<dbReference type="EMBL" id="JASCZI010091634">
    <property type="protein sequence ID" value="MED6150869.1"/>
    <property type="molecule type" value="Genomic_DNA"/>
</dbReference>
<dbReference type="Proteomes" id="UP001341840">
    <property type="component" value="Unassembled WGS sequence"/>
</dbReference>
<name>A0ABU6TQS2_9FABA</name>
<protein>
    <submittedName>
        <fullName evidence="2">Uncharacterized protein</fullName>
    </submittedName>
</protein>
<proteinExistence type="predicted"/>
<organism evidence="2 3">
    <name type="scientific">Stylosanthes scabra</name>
    <dbReference type="NCBI Taxonomy" id="79078"/>
    <lineage>
        <taxon>Eukaryota</taxon>
        <taxon>Viridiplantae</taxon>
        <taxon>Streptophyta</taxon>
        <taxon>Embryophyta</taxon>
        <taxon>Tracheophyta</taxon>
        <taxon>Spermatophyta</taxon>
        <taxon>Magnoliopsida</taxon>
        <taxon>eudicotyledons</taxon>
        <taxon>Gunneridae</taxon>
        <taxon>Pentapetalae</taxon>
        <taxon>rosids</taxon>
        <taxon>fabids</taxon>
        <taxon>Fabales</taxon>
        <taxon>Fabaceae</taxon>
        <taxon>Papilionoideae</taxon>
        <taxon>50 kb inversion clade</taxon>
        <taxon>dalbergioids sensu lato</taxon>
        <taxon>Dalbergieae</taxon>
        <taxon>Pterocarpus clade</taxon>
        <taxon>Stylosanthes</taxon>
    </lineage>
</organism>
<sequence length="73" mass="8427">MIARKGKEVASASTPSRIRTTKNSSRGRDDGFPTERFDYRIHYDRWKQWRTGASRMNGLSASRIESRISCMTT</sequence>
<gene>
    <name evidence="2" type="ORF">PIB30_076747</name>
</gene>
<evidence type="ECO:0000313" key="2">
    <source>
        <dbReference type="EMBL" id="MED6150869.1"/>
    </source>
</evidence>
<keyword evidence="3" id="KW-1185">Reference proteome</keyword>
<comment type="caution">
    <text evidence="2">The sequence shown here is derived from an EMBL/GenBank/DDBJ whole genome shotgun (WGS) entry which is preliminary data.</text>
</comment>
<evidence type="ECO:0000256" key="1">
    <source>
        <dbReference type="SAM" id="MobiDB-lite"/>
    </source>
</evidence>
<reference evidence="2 3" key="1">
    <citation type="journal article" date="2023" name="Plants (Basel)">
        <title>Bridging the Gap: Combining Genomics and Transcriptomics Approaches to Understand Stylosanthes scabra, an Orphan Legume from the Brazilian Caatinga.</title>
        <authorList>
            <person name="Ferreira-Neto J.R.C."/>
            <person name="da Silva M.D."/>
            <person name="Binneck E."/>
            <person name="de Melo N.F."/>
            <person name="da Silva R.H."/>
            <person name="de Melo A.L.T.M."/>
            <person name="Pandolfi V."/>
            <person name="Bustamante F.O."/>
            <person name="Brasileiro-Vidal A.C."/>
            <person name="Benko-Iseppon A.M."/>
        </authorList>
    </citation>
    <scope>NUCLEOTIDE SEQUENCE [LARGE SCALE GENOMIC DNA]</scope>
    <source>
        <tissue evidence="2">Leaves</tissue>
    </source>
</reference>
<feature type="compositionally biased region" description="Polar residues" evidence="1">
    <location>
        <begin position="11"/>
        <end position="24"/>
    </location>
</feature>
<accession>A0ABU6TQS2</accession>
<evidence type="ECO:0000313" key="3">
    <source>
        <dbReference type="Proteomes" id="UP001341840"/>
    </source>
</evidence>